<proteinExistence type="predicted"/>
<reference evidence="2" key="1">
    <citation type="journal article" date="2017" name="Nat. Commun.">
        <title>The North American bullfrog draft genome provides insight into hormonal regulation of long noncoding RNA.</title>
        <authorList>
            <person name="Hammond S.A."/>
            <person name="Warren R.L."/>
            <person name="Vandervalk B.P."/>
            <person name="Kucuk E."/>
            <person name="Khan H."/>
            <person name="Gibb E.A."/>
            <person name="Pandoh P."/>
            <person name="Kirk H."/>
            <person name="Zhao Y."/>
            <person name="Jones M."/>
            <person name="Mungall A.J."/>
            <person name="Coope R."/>
            <person name="Pleasance S."/>
            <person name="Moore R.A."/>
            <person name="Holt R.A."/>
            <person name="Round J.M."/>
            <person name="Ohora S."/>
            <person name="Walle B.V."/>
            <person name="Veldhoen N."/>
            <person name="Helbing C.C."/>
            <person name="Birol I."/>
        </authorList>
    </citation>
    <scope>NUCLEOTIDE SEQUENCE [LARGE SCALE GENOMIC DNA]</scope>
</reference>
<evidence type="ECO:0000313" key="2">
    <source>
        <dbReference type="Proteomes" id="UP000228934"/>
    </source>
</evidence>
<dbReference type="Proteomes" id="UP000228934">
    <property type="component" value="Unassembled WGS sequence"/>
</dbReference>
<accession>A0A2G9RWI2</accession>
<evidence type="ECO:0000313" key="1">
    <source>
        <dbReference type="EMBL" id="PIO32184.1"/>
    </source>
</evidence>
<dbReference type="AlphaFoldDB" id="A0A2G9RWI2"/>
<sequence length="85" mass="9754">MKGQKHMEQKAILSIFEQMKQHPLSPLIQFPCLTLHLRLLLSGNHHLSPMEMSHTIWCFGRSNQRTVICVTWITVIRVSAGSSDK</sequence>
<name>A0A2G9RWI2_AQUCT</name>
<protein>
    <submittedName>
        <fullName evidence="1">Uncharacterized protein</fullName>
    </submittedName>
</protein>
<gene>
    <name evidence="1" type="ORF">AB205_0011070</name>
</gene>
<organism evidence="1 2">
    <name type="scientific">Aquarana catesbeiana</name>
    <name type="common">American bullfrog</name>
    <name type="synonym">Rana catesbeiana</name>
    <dbReference type="NCBI Taxonomy" id="8400"/>
    <lineage>
        <taxon>Eukaryota</taxon>
        <taxon>Metazoa</taxon>
        <taxon>Chordata</taxon>
        <taxon>Craniata</taxon>
        <taxon>Vertebrata</taxon>
        <taxon>Euteleostomi</taxon>
        <taxon>Amphibia</taxon>
        <taxon>Batrachia</taxon>
        <taxon>Anura</taxon>
        <taxon>Neobatrachia</taxon>
        <taxon>Ranoidea</taxon>
        <taxon>Ranidae</taxon>
        <taxon>Aquarana</taxon>
    </lineage>
</organism>
<dbReference type="EMBL" id="KV930676">
    <property type="protein sequence ID" value="PIO32184.1"/>
    <property type="molecule type" value="Genomic_DNA"/>
</dbReference>
<keyword evidence="2" id="KW-1185">Reference proteome</keyword>